<evidence type="ECO:0000313" key="2">
    <source>
        <dbReference type="EMBL" id="NUU46027.1"/>
    </source>
</evidence>
<protein>
    <submittedName>
        <fullName evidence="2">Uncharacterized protein</fullName>
    </submittedName>
</protein>
<keyword evidence="3" id="KW-1185">Reference proteome</keyword>
<sequence length="92" mass="10614">MVAFSTIKPGDRLFQVRRVKMGNTTMSRDAVYTVVIKEVHDRYAIASWNGNTADRWYPEQIAKLRRTEPKRKPDIFERAMSARKALGGGDER</sequence>
<feature type="region of interest" description="Disordered" evidence="1">
    <location>
        <begin position="72"/>
        <end position="92"/>
    </location>
</feature>
<comment type="caution">
    <text evidence="2">The sequence shown here is derived from an EMBL/GenBank/DDBJ whole genome shotgun (WGS) entry which is preliminary data.</text>
</comment>
<dbReference type="AlphaFoldDB" id="A0A7Y6EGE9"/>
<dbReference type="RefSeq" id="WP_175310804.1">
    <property type="nucleotide sequence ID" value="NZ_CBCRYR010000041.1"/>
</dbReference>
<dbReference type="Proteomes" id="UP000536441">
    <property type="component" value="Unassembled WGS sequence"/>
</dbReference>
<evidence type="ECO:0000256" key="1">
    <source>
        <dbReference type="SAM" id="MobiDB-lite"/>
    </source>
</evidence>
<accession>A0A7Y6EGE9</accession>
<gene>
    <name evidence="2" type="ORF">HP438_03425</name>
</gene>
<proteinExistence type="predicted"/>
<name>A0A7Y6EGE9_9SPHN</name>
<evidence type="ECO:0000313" key="3">
    <source>
        <dbReference type="Proteomes" id="UP000536441"/>
    </source>
</evidence>
<reference evidence="2 3" key="1">
    <citation type="submission" date="2020-05" db="EMBL/GenBank/DDBJ databases">
        <title>Genome Sequencing of Type Strains.</title>
        <authorList>
            <person name="Lemaire J.F."/>
            <person name="Inderbitzin P."/>
            <person name="Gregorio O.A."/>
            <person name="Collins S.B."/>
            <person name="Wespe N."/>
            <person name="Knight-Connoni V."/>
        </authorList>
    </citation>
    <scope>NUCLEOTIDE SEQUENCE [LARGE SCALE GENOMIC DNA]</scope>
    <source>
        <strain evidence="2 3">DSM 100049</strain>
    </source>
</reference>
<dbReference type="EMBL" id="JABMCH010000050">
    <property type="protein sequence ID" value="NUU46027.1"/>
    <property type="molecule type" value="Genomic_DNA"/>
</dbReference>
<organism evidence="2 3">
    <name type="scientific">Sphingomonas zeae</name>
    <dbReference type="NCBI Taxonomy" id="1646122"/>
    <lineage>
        <taxon>Bacteria</taxon>
        <taxon>Pseudomonadati</taxon>
        <taxon>Pseudomonadota</taxon>
        <taxon>Alphaproteobacteria</taxon>
        <taxon>Sphingomonadales</taxon>
        <taxon>Sphingomonadaceae</taxon>
        <taxon>Sphingomonas</taxon>
    </lineage>
</organism>